<dbReference type="InterPro" id="IPR052718">
    <property type="entry name" value="NmrA-type_oxidoreductase"/>
</dbReference>
<dbReference type="AlphaFoldDB" id="A0A1Z5IE21"/>
<dbReference type="OrthoDB" id="152510at2"/>
<reference evidence="2 3" key="1">
    <citation type="submission" date="2015-11" db="EMBL/GenBank/DDBJ databases">
        <title>Draft genome sequences of new species of the genus Lactobacillus isolated from orchardgrass silage.</title>
        <authorList>
            <person name="Tohno M."/>
            <person name="Tanizawa Y."/>
            <person name="Arita M."/>
        </authorList>
    </citation>
    <scope>NUCLEOTIDE SEQUENCE [LARGE SCALE GENOMIC DNA]</scope>
    <source>
        <strain evidence="2 3">IWT30</strain>
    </source>
</reference>
<dbReference type="Gene3D" id="3.90.25.10">
    <property type="entry name" value="UDP-galactose 4-epimerase, domain 1"/>
    <property type="match status" value="1"/>
</dbReference>
<dbReference type="Gene3D" id="3.40.50.720">
    <property type="entry name" value="NAD(P)-binding Rossmann-like Domain"/>
    <property type="match status" value="1"/>
</dbReference>
<dbReference type="Proteomes" id="UP000198374">
    <property type="component" value="Unassembled WGS sequence"/>
</dbReference>
<organism evidence="2 3">
    <name type="scientific">Secundilactobacillus mixtipabuli</name>
    <dbReference type="NCBI Taxonomy" id="1435342"/>
    <lineage>
        <taxon>Bacteria</taxon>
        <taxon>Bacillati</taxon>
        <taxon>Bacillota</taxon>
        <taxon>Bacilli</taxon>
        <taxon>Lactobacillales</taxon>
        <taxon>Lactobacillaceae</taxon>
        <taxon>Secundilactobacillus</taxon>
    </lineage>
</organism>
<gene>
    <name evidence="2" type="ORF">IWT30_01887</name>
</gene>
<evidence type="ECO:0000313" key="2">
    <source>
        <dbReference type="EMBL" id="GAW99907.1"/>
    </source>
</evidence>
<name>A0A1Z5IE21_9LACO</name>
<accession>A0A1Z5IE21</accession>
<evidence type="ECO:0000259" key="1">
    <source>
        <dbReference type="Pfam" id="PF13460"/>
    </source>
</evidence>
<sequence>MTTYAVTGVTGHFGNRALTTLVQLVPDAHIIALARNVDKASKSVPAGIEVRKGDYTDQQSLTQSLTGVDKLLFVSSIPGAEMPRQTQHQNVINAAKAAGVSYIAYTSYPQLESAQSPLSEDHKYTEKAILTSGIPHSFLRNNWYLENDLDPIKAALKGHPFEYVAGNGRVGWAAESDYADAAAKVMTLDQPKAIYEFAGASRSYSDLAEIVKTVSDKPFEVRAESEATYQQNLIDNGLDSGTASIVTSIQALINSGDLTEETSDLTAVLGRPQTDIADLIQSYK</sequence>
<dbReference type="PANTHER" id="PTHR47129">
    <property type="entry name" value="QUINONE OXIDOREDUCTASE 2"/>
    <property type="match status" value="1"/>
</dbReference>
<evidence type="ECO:0000313" key="3">
    <source>
        <dbReference type="Proteomes" id="UP000198374"/>
    </source>
</evidence>
<comment type="caution">
    <text evidence="2">The sequence shown here is derived from an EMBL/GenBank/DDBJ whole genome shotgun (WGS) entry which is preliminary data.</text>
</comment>
<dbReference type="SUPFAM" id="SSF51735">
    <property type="entry name" value="NAD(P)-binding Rossmann-fold domains"/>
    <property type="match status" value="1"/>
</dbReference>
<feature type="domain" description="NAD(P)-binding" evidence="1">
    <location>
        <begin position="8"/>
        <end position="161"/>
    </location>
</feature>
<protein>
    <recommendedName>
        <fullName evidence="1">NAD(P)-binding domain-containing protein</fullName>
    </recommendedName>
</protein>
<dbReference type="EMBL" id="BCMF01000009">
    <property type="protein sequence ID" value="GAW99907.1"/>
    <property type="molecule type" value="Genomic_DNA"/>
</dbReference>
<keyword evidence="3" id="KW-1185">Reference proteome</keyword>
<proteinExistence type="predicted"/>
<dbReference type="InterPro" id="IPR036291">
    <property type="entry name" value="NAD(P)-bd_dom_sf"/>
</dbReference>
<dbReference type="RefSeq" id="WP_089109696.1">
    <property type="nucleotide sequence ID" value="NZ_BCMF01000009.1"/>
</dbReference>
<dbReference type="InterPro" id="IPR016040">
    <property type="entry name" value="NAD(P)-bd_dom"/>
</dbReference>
<dbReference type="Pfam" id="PF13460">
    <property type="entry name" value="NAD_binding_10"/>
    <property type="match status" value="1"/>
</dbReference>
<dbReference type="PANTHER" id="PTHR47129:SF1">
    <property type="entry name" value="NMRA-LIKE DOMAIN-CONTAINING PROTEIN"/>
    <property type="match status" value="1"/>
</dbReference>